<dbReference type="STRING" id="695939.SAMN00790413_04532"/>
<evidence type="ECO:0000313" key="2">
    <source>
        <dbReference type="Proteomes" id="UP000192582"/>
    </source>
</evidence>
<dbReference type="AlphaFoldDB" id="A0A1W1UKI4"/>
<proteinExistence type="predicted"/>
<accession>A0A1W1UKI4</accession>
<organism evidence="1 2">
    <name type="scientific">Deinococcus hopiensis KR-140</name>
    <dbReference type="NCBI Taxonomy" id="695939"/>
    <lineage>
        <taxon>Bacteria</taxon>
        <taxon>Thermotogati</taxon>
        <taxon>Deinococcota</taxon>
        <taxon>Deinococci</taxon>
        <taxon>Deinococcales</taxon>
        <taxon>Deinococcaceae</taxon>
        <taxon>Deinococcus</taxon>
    </lineage>
</organism>
<protein>
    <submittedName>
        <fullName evidence="1">Uncharacterized protein</fullName>
    </submittedName>
</protein>
<name>A0A1W1UKI4_9DEIO</name>
<reference evidence="1 2" key="1">
    <citation type="submission" date="2017-04" db="EMBL/GenBank/DDBJ databases">
        <authorList>
            <person name="Afonso C.L."/>
            <person name="Miller P.J."/>
            <person name="Scott M.A."/>
            <person name="Spackman E."/>
            <person name="Goraichik I."/>
            <person name="Dimitrov K.M."/>
            <person name="Suarez D.L."/>
            <person name="Swayne D.E."/>
        </authorList>
    </citation>
    <scope>NUCLEOTIDE SEQUENCE [LARGE SCALE GENOMIC DNA]</scope>
    <source>
        <strain evidence="1 2">KR-140</strain>
    </source>
</reference>
<dbReference type="EMBL" id="FWWU01000005">
    <property type="protein sequence ID" value="SMB81301.1"/>
    <property type="molecule type" value="Genomic_DNA"/>
</dbReference>
<evidence type="ECO:0000313" key="1">
    <source>
        <dbReference type="EMBL" id="SMB81301.1"/>
    </source>
</evidence>
<sequence>MLLLDDPRWATLYAHFEDAPAQIQAFLDAPHLVLRDSEGPTLWDHLMASLFYQRELSPAMIAAFPYLLQGVGQLDPQDRGTYLADLADAAAQAALNVKEVWWSQLPLEVHAGYDRALQSALKITQEAVVAGAHQRSKRSEEVFAALLSLEAFAQNETRLGVMLARWWPYTESTQPVWALKQYETRTGDVRPLNR</sequence>
<dbReference type="Proteomes" id="UP000192582">
    <property type="component" value="Unassembled WGS sequence"/>
</dbReference>
<gene>
    <name evidence="1" type="ORF">SAMN00790413_04532</name>
</gene>
<keyword evidence="2" id="KW-1185">Reference proteome</keyword>